<dbReference type="AlphaFoldDB" id="A0A8J6P187"/>
<dbReference type="PANTHER" id="PTHR30535">
    <property type="entry name" value="VITAMIN B12-BINDING PROTEIN"/>
    <property type="match status" value="1"/>
</dbReference>
<dbReference type="Gene3D" id="3.40.50.1980">
    <property type="entry name" value="Nitrogenase molybdenum iron protein domain"/>
    <property type="match status" value="1"/>
</dbReference>
<comment type="caution">
    <text evidence="4">The sequence shown here is derived from an EMBL/GenBank/DDBJ whole genome shotgun (WGS) entry which is preliminary data.</text>
</comment>
<evidence type="ECO:0000313" key="4">
    <source>
        <dbReference type="EMBL" id="MBC8611016.1"/>
    </source>
</evidence>
<organism evidence="4 5">
    <name type="scientific">Massiliimalia timonensis</name>
    <dbReference type="NCBI Taxonomy" id="1987501"/>
    <lineage>
        <taxon>Bacteria</taxon>
        <taxon>Bacillati</taxon>
        <taxon>Bacillota</taxon>
        <taxon>Clostridia</taxon>
        <taxon>Eubacteriales</taxon>
        <taxon>Oscillospiraceae</taxon>
        <taxon>Massiliimalia</taxon>
    </lineage>
</organism>
<reference evidence="4" key="1">
    <citation type="submission" date="2020-08" db="EMBL/GenBank/DDBJ databases">
        <title>Genome public.</title>
        <authorList>
            <person name="Liu C."/>
            <person name="Sun Q."/>
        </authorList>
    </citation>
    <scope>NUCLEOTIDE SEQUENCE</scope>
    <source>
        <strain evidence="4">NSJ-15</strain>
    </source>
</reference>
<dbReference type="InterPro" id="IPR002491">
    <property type="entry name" value="ABC_transptr_periplasmic_BD"/>
</dbReference>
<comment type="similarity">
    <text evidence="1">Belongs to the bacterial solute-binding protein 8 family.</text>
</comment>
<dbReference type="RefSeq" id="WP_154825773.1">
    <property type="nucleotide sequence ID" value="NZ_JACRTL010000003.1"/>
</dbReference>
<feature type="domain" description="Fe/B12 periplasmic-binding" evidence="3">
    <location>
        <begin position="53"/>
        <end position="155"/>
    </location>
</feature>
<dbReference type="Proteomes" id="UP000632659">
    <property type="component" value="Unassembled WGS sequence"/>
</dbReference>
<evidence type="ECO:0000259" key="3">
    <source>
        <dbReference type="PROSITE" id="PS50983"/>
    </source>
</evidence>
<evidence type="ECO:0000256" key="1">
    <source>
        <dbReference type="ARBA" id="ARBA00008814"/>
    </source>
</evidence>
<accession>A0A8J6P187</accession>
<dbReference type="PROSITE" id="PS51257">
    <property type="entry name" value="PROKAR_LIPOPROTEIN"/>
    <property type="match status" value="1"/>
</dbReference>
<name>A0A8J6P187_9FIRM</name>
<dbReference type="InterPro" id="IPR050902">
    <property type="entry name" value="ABC_Transporter_SBP"/>
</dbReference>
<protein>
    <submittedName>
        <fullName evidence="4">ABC transporter substrate-binding protein</fullName>
    </submittedName>
</protein>
<dbReference type="PROSITE" id="PS50983">
    <property type="entry name" value="FE_B12_PBP"/>
    <property type="match status" value="1"/>
</dbReference>
<keyword evidence="2" id="KW-0732">Signal</keyword>
<keyword evidence="5" id="KW-1185">Reference proteome</keyword>
<sequence>MYKSNIKQLSVFFILFSLCFLTACESYPVENASSKADFPVVIENITLYGEPERIVSLSDEITSALAALGLTDRIAGVNTDSALEDYAETLVAGTAEQPDIQAILELEPDLVITDTALSTKNIQALSSQRIKVLVLSGEAEQYPAVLEKLKASDSE</sequence>
<proteinExistence type="inferred from homology"/>
<dbReference type="Pfam" id="PF01497">
    <property type="entry name" value="Peripla_BP_2"/>
    <property type="match status" value="1"/>
</dbReference>
<evidence type="ECO:0000256" key="2">
    <source>
        <dbReference type="SAM" id="SignalP"/>
    </source>
</evidence>
<feature type="signal peptide" evidence="2">
    <location>
        <begin position="1"/>
        <end position="23"/>
    </location>
</feature>
<dbReference type="PANTHER" id="PTHR30535:SF34">
    <property type="entry name" value="MOLYBDATE-BINDING PROTEIN MOLA"/>
    <property type="match status" value="1"/>
</dbReference>
<feature type="chain" id="PRO_5038649419" evidence="2">
    <location>
        <begin position="24"/>
        <end position="155"/>
    </location>
</feature>
<dbReference type="GO" id="GO:0071281">
    <property type="term" value="P:cellular response to iron ion"/>
    <property type="evidence" value="ECO:0007669"/>
    <property type="project" value="TreeGrafter"/>
</dbReference>
<gene>
    <name evidence="4" type="ORF">H8702_07755</name>
</gene>
<dbReference type="SUPFAM" id="SSF53807">
    <property type="entry name" value="Helical backbone' metal receptor"/>
    <property type="match status" value="1"/>
</dbReference>
<dbReference type="EMBL" id="JACRTL010000003">
    <property type="protein sequence ID" value="MBC8611016.1"/>
    <property type="molecule type" value="Genomic_DNA"/>
</dbReference>
<evidence type="ECO:0000313" key="5">
    <source>
        <dbReference type="Proteomes" id="UP000632659"/>
    </source>
</evidence>